<dbReference type="Proteomes" id="UP001473302">
    <property type="component" value="Unassembled WGS sequence"/>
</dbReference>
<protein>
    <recommendedName>
        <fullName evidence="4">Coth-domain-containing protein</fullName>
    </recommendedName>
</protein>
<feature type="chain" id="PRO_5046891164" description="Coth-domain-containing protein" evidence="1">
    <location>
        <begin position="25"/>
        <end position="564"/>
    </location>
</feature>
<name>A0ABP9YP45_9FUNG</name>
<sequence length="564" mass="63413">MILTLTKTIAIPLLLAALNVNAQQQNITYKVIASPYTSDQSVVVVVDNTVWPLTNTLGIMYQGVAPIAQTEYHYAIMESNQQVNTTEEFTRSPVSESTVNEFFNREKNSYQIKSLPNVMTPLHSINRIQSDLHIEGQISTIHIWGNASAVSLLHENQLEDLDVELNFTYIGLQEVHTFENVKVSLAGRSSRYIPKLSYGLKMKKKSDDNLFGYKNLKLRSLGMDPSYIRECVAYSTLKAAGLPASGFSYVRLFINNKPIGLYGLIETFQDPWVASQFAGGDKNYESGYLYQGVTAGDNQTLPVMSNLDYHSNISYYNAGEYKIKAGPSKKNDEDYTRLQNFTQFIRDANAETTVEEWRQQLDTDGFLRSMVLENLLGLSDAYMTLVNNFYLYSDPKSSGQLVFFAADLDTTLGISLFEMNMMLSGNFTEHPGFTFQPLTKKIFSYEAFSTPYQELLLNLTNSLVNPTIMNPFIDSVVTMITRDVKWDDALPKIGSFNIPPISNTTIDDSMSLEIFPPGLRRSWSEEAPQTFESAVNGPSNSTTMESVKDFIAKKSQAIITFFNN</sequence>
<proteinExistence type="predicted"/>
<feature type="signal peptide" evidence="1">
    <location>
        <begin position="1"/>
        <end position="24"/>
    </location>
</feature>
<evidence type="ECO:0000313" key="2">
    <source>
        <dbReference type="EMBL" id="GAA5808626.1"/>
    </source>
</evidence>
<dbReference type="Pfam" id="PF08757">
    <property type="entry name" value="CotH"/>
    <property type="match status" value="1"/>
</dbReference>
<dbReference type="InterPro" id="IPR014867">
    <property type="entry name" value="Spore_coat_CotH_CotH2/3/7"/>
</dbReference>
<dbReference type="PANTHER" id="PTHR40050:SF1">
    <property type="entry name" value="INNER SPORE COAT PROTEIN H"/>
    <property type="match status" value="1"/>
</dbReference>
<accession>A0ABP9YP45</accession>
<reference evidence="2 3" key="1">
    <citation type="submission" date="2024-04" db="EMBL/GenBank/DDBJ databases">
        <title>genome sequences of Mucor flavus KT1a and Helicostylum pulchrum KT1b strains isolated from the surface of a dry-aged beef.</title>
        <authorList>
            <person name="Toyotome T."/>
            <person name="Hosono M."/>
            <person name="Torimaru M."/>
            <person name="Fukuda K."/>
            <person name="Mikami N."/>
        </authorList>
    </citation>
    <scope>NUCLEOTIDE SEQUENCE [LARGE SCALE GENOMIC DNA]</scope>
    <source>
        <strain evidence="2 3">KT1a</strain>
    </source>
</reference>
<dbReference type="PANTHER" id="PTHR40050">
    <property type="entry name" value="INNER SPORE COAT PROTEIN H"/>
    <property type="match status" value="1"/>
</dbReference>
<gene>
    <name evidence="2" type="ORF">MFLAVUS_002018</name>
</gene>
<comment type="caution">
    <text evidence="2">The sequence shown here is derived from an EMBL/GenBank/DDBJ whole genome shotgun (WGS) entry which is preliminary data.</text>
</comment>
<evidence type="ECO:0000256" key="1">
    <source>
        <dbReference type="SAM" id="SignalP"/>
    </source>
</evidence>
<dbReference type="EMBL" id="BAABUK010000003">
    <property type="protein sequence ID" value="GAA5808626.1"/>
    <property type="molecule type" value="Genomic_DNA"/>
</dbReference>
<evidence type="ECO:0000313" key="3">
    <source>
        <dbReference type="Proteomes" id="UP001473302"/>
    </source>
</evidence>
<organism evidence="2 3">
    <name type="scientific">Mucor flavus</name>
    <dbReference type="NCBI Taxonomy" id="439312"/>
    <lineage>
        <taxon>Eukaryota</taxon>
        <taxon>Fungi</taxon>
        <taxon>Fungi incertae sedis</taxon>
        <taxon>Mucoromycota</taxon>
        <taxon>Mucoromycotina</taxon>
        <taxon>Mucoromycetes</taxon>
        <taxon>Mucorales</taxon>
        <taxon>Mucorineae</taxon>
        <taxon>Mucoraceae</taxon>
        <taxon>Mucor</taxon>
    </lineage>
</organism>
<keyword evidence="3" id="KW-1185">Reference proteome</keyword>
<keyword evidence="1" id="KW-0732">Signal</keyword>
<evidence type="ECO:0008006" key="4">
    <source>
        <dbReference type="Google" id="ProtNLM"/>
    </source>
</evidence>